<dbReference type="GeneID" id="106464044"/>
<dbReference type="PANTHER" id="PTHR15876:SF8">
    <property type="entry name" value="TRANSMEMBRANE PROTEIN ADIPOCYTE-ASSOCIATED 1"/>
    <property type="match status" value="1"/>
</dbReference>
<accession>A0ABM1SUV3</accession>
<evidence type="ECO:0000256" key="1">
    <source>
        <dbReference type="ARBA" id="ARBA00004141"/>
    </source>
</evidence>
<reference evidence="8 9" key="1">
    <citation type="submission" date="2025-05" db="UniProtKB">
        <authorList>
            <consortium name="RefSeq"/>
        </authorList>
    </citation>
    <scope>IDENTIFICATION</scope>
    <source>
        <tissue evidence="8 9">Muscle</tissue>
    </source>
</reference>
<dbReference type="RefSeq" id="XP_022247409.1">
    <property type="nucleotide sequence ID" value="XM_022391701.1"/>
</dbReference>
<evidence type="ECO:0000313" key="9">
    <source>
        <dbReference type="RefSeq" id="XP_022247410.1"/>
    </source>
</evidence>
<name>A0ABM1SUV3_LIMPO</name>
<keyword evidence="5 6" id="KW-0472">Membrane</keyword>
<dbReference type="Pfam" id="PF10160">
    <property type="entry name" value="Tmemb_40"/>
    <property type="match status" value="1"/>
</dbReference>
<evidence type="ECO:0000313" key="7">
    <source>
        <dbReference type="Proteomes" id="UP000694941"/>
    </source>
</evidence>
<dbReference type="Proteomes" id="UP000694941">
    <property type="component" value="Unplaced"/>
</dbReference>
<feature type="transmembrane region" description="Helical" evidence="6">
    <location>
        <begin position="252"/>
        <end position="274"/>
    </location>
</feature>
<feature type="transmembrane region" description="Helical" evidence="6">
    <location>
        <begin position="138"/>
        <end position="161"/>
    </location>
</feature>
<evidence type="ECO:0000256" key="6">
    <source>
        <dbReference type="SAM" id="Phobius"/>
    </source>
</evidence>
<feature type="transmembrane region" description="Helical" evidence="6">
    <location>
        <begin position="215"/>
        <end position="240"/>
    </location>
</feature>
<keyword evidence="3 6" id="KW-0812">Transmembrane</keyword>
<feature type="transmembrane region" description="Helical" evidence="6">
    <location>
        <begin position="289"/>
        <end position="310"/>
    </location>
</feature>
<evidence type="ECO:0000256" key="5">
    <source>
        <dbReference type="ARBA" id="ARBA00023136"/>
    </source>
</evidence>
<organism evidence="7 8">
    <name type="scientific">Limulus polyphemus</name>
    <name type="common">Atlantic horseshoe crab</name>
    <dbReference type="NCBI Taxonomy" id="6850"/>
    <lineage>
        <taxon>Eukaryota</taxon>
        <taxon>Metazoa</taxon>
        <taxon>Ecdysozoa</taxon>
        <taxon>Arthropoda</taxon>
        <taxon>Chelicerata</taxon>
        <taxon>Merostomata</taxon>
        <taxon>Xiphosura</taxon>
        <taxon>Limulidae</taxon>
        <taxon>Limulus</taxon>
    </lineage>
</organism>
<sequence>MSKMKLTLIYGASSPTMATKTSTSFSDYYLYGSNIGNSTLSPAVIEKEDICKWILYDEIGNSSVRIWDLSILIPNLLFLLFLALRFDRARLKLRATSSPIFSAFYVLVFVNAVISVIRCIVSMTVNAAVFAGDVTDKILWVIVRFFLLSTEMSVLVFGLAFGHLDSSTSIRRVLLVTSFISLAYSGTQGALEIIVPDENFHIAHKDYDIFAHGGMLFWLVSSIIFAAVYFIIFVLPWTKLRQRLALPSKRSFYWYALFLTSVNGIQAIGSGLIYHGEIDGICLVDVTTYIYFTLFTPLVYSTFLAGFFSVSHPSILFSYKAQVDDVGDDDIVSLPHHLSCSSLKTDSDYIYQNNFLDSTQFDVNPLYIHSLQSPDSFTGFAESVGNIDSSQLQTTTITMSNYAKQE</sequence>
<comment type="similarity">
    <text evidence="2">Belongs to the UPF0359 family.</text>
</comment>
<keyword evidence="4 6" id="KW-1133">Transmembrane helix</keyword>
<evidence type="ECO:0000313" key="8">
    <source>
        <dbReference type="RefSeq" id="XP_022247409.1"/>
    </source>
</evidence>
<comment type="subcellular location">
    <subcellularLocation>
        <location evidence="1">Membrane</location>
        <topology evidence="1">Multi-pass membrane protein</topology>
    </subcellularLocation>
</comment>
<dbReference type="PANTHER" id="PTHR15876">
    <property type="entry name" value="TRANSMEMBRANE PROTEIN ADIPOCYTE-ASSOCIATED 1"/>
    <property type="match status" value="1"/>
</dbReference>
<keyword evidence="7" id="KW-1185">Reference proteome</keyword>
<evidence type="ECO:0000256" key="3">
    <source>
        <dbReference type="ARBA" id="ARBA00022692"/>
    </source>
</evidence>
<protein>
    <submittedName>
        <fullName evidence="8 9">Transmembrane protein adipocyte-associated 1 homolog</fullName>
    </submittedName>
</protein>
<gene>
    <name evidence="8 9" type="primary">LOC106464044</name>
</gene>
<evidence type="ECO:0000256" key="4">
    <source>
        <dbReference type="ARBA" id="ARBA00022989"/>
    </source>
</evidence>
<evidence type="ECO:0000256" key="2">
    <source>
        <dbReference type="ARBA" id="ARBA00010125"/>
    </source>
</evidence>
<feature type="transmembrane region" description="Helical" evidence="6">
    <location>
        <begin position="66"/>
        <end position="84"/>
    </location>
</feature>
<proteinExistence type="inferred from homology"/>
<feature type="transmembrane region" description="Helical" evidence="6">
    <location>
        <begin position="173"/>
        <end position="195"/>
    </location>
</feature>
<dbReference type="RefSeq" id="XP_022247410.1">
    <property type="nucleotide sequence ID" value="XM_022391702.1"/>
</dbReference>
<dbReference type="InterPro" id="IPR018781">
    <property type="entry name" value="TPRA1/CAND2/CAND8"/>
</dbReference>
<feature type="transmembrane region" description="Helical" evidence="6">
    <location>
        <begin position="104"/>
        <end position="132"/>
    </location>
</feature>